<dbReference type="GO" id="GO:0003755">
    <property type="term" value="F:peptidyl-prolyl cis-trans isomerase activity"/>
    <property type="evidence" value="ECO:0007669"/>
    <property type="project" value="UniProtKB-KW"/>
</dbReference>
<sequence>MKKLIFGLVLVLLLAGCSQTNVAPDAVYTFNGETVTADEYYEKLVDLYGVSYMYQILENLVVGDLVLTDEEKKNAQTQFDSIMDYYSDEESKAYLDAIVRSAGYTGGIDDLLLYIENGIRKQNHIASYIDANFNDEAFLEKLNPRQVKHVLVLFDSDGAFTTATQQKIEEIDRIFATGDPAEMETLLADLIDGKTVVFENLGYTDVNTSFEAPFLQAALALNKGQLSGWVQTTYGYHRIYAYGDSFEDFKGDAGYQDAVKTFDSSIENRAMWSLLQEKVEFTDAFEAQIKAHLEIED</sequence>
<dbReference type="OrthoDB" id="14196at2"/>
<dbReference type="InterPro" id="IPR000297">
    <property type="entry name" value="PPIase_PpiC"/>
</dbReference>
<feature type="chain" id="PRO_5039472241" description="PpiC domain-containing protein" evidence="3">
    <location>
        <begin position="24"/>
        <end position="297"/>
    </location>
</feature>
<accession>A0A0X8GY96</accession>
<dbReference type="Proteomes" id="UP000063781">
    <property type="component" value="Chromosome"/>
</dbReference>
<evidence type="ECO:0000256" key="3">
    <source>
        <dbReference type="SAM" id="SignalP"/>
    </source>
</evidence>
<keyword evidence="2" id="KW-0413">Isomerase</keyword>
<dbReference type="InterPro" id="IPR012640">
    <property type="entry name" value="Membr_lipoprot_lipid_attach_CS"/>
</dbReference>
<feature type="domain" description="PpiC" evidence="4">
    <location>
        <begin position="142"/>
        <end position="243"/>
    </location>
</feature>
<gene>
    <name evidence="5" type="ORF">AOC36_01060</name>
</gene>
<evidence type="ECO:0000313" key="5">
    <source>
        <dbReference type="EMBL" id="AMC92631.1"/>
    </source>
</evidence>
<name>A0A0X8GY96_9FIRM</name>
<dbReference type="EMBL" id="CP013213">
    <property type="protein sequence ID" value="AMC92631.1"/>
    <property type="molecule type" value="Genomic_DNA"/>
</dbReference>
<protein>
    <recommendedName>
        <fullName evidence="4">PpiC domain-containing protein</fullName>
    </recommendedName>
</protein>
<organism evidence="5 6">
    <name type="scientific">Erysipelothrix larvae</name>
    <dbReference type="NCBI Taxonomy" id="1514105"/>
    <lineage>
        <taxon>Bacteria</taxon>
        <taxon>Bacillati</taxon>
        <taxon>Bacillota</taxon>
        <taxon>Erysipelotrichia</taxon>
        <taxon>Erysipelotrichales</taxon>
        <taxon>Erysipelotrichaceae</taxon>
        <taxon>Erysipelothrix</taxon>
    </lineage>
</organism>
<keyword evidence="6" id="KW-1185">Reference proteome</keyword>
<dbReference type="PROSITE" id="PS50198">
    <property type="entry name" value="PPIC_PPIASE_2"/>
    <property type="match status" value="1"/>
</dbReference>
<dbReference type="InterPro" id="IPR046357">
    <property type="entry name" value="PPIase_dom_sf"/>
</dbReference>
<evidence type="ECO:0000259" key="4">
    <source>
        <dbReference type="PROSITE" id="PS50198"/>
    </source>
</evidence>
<dbReference type="KEGG" id="erl:AOC36_01060"/>
<evidence type="ECO:0000313" key="6">
    <source>
        <dbReference type="Proteomes" id="UP000063781"/>
    </source>
</evidence>
<dbReference type="PROSITE" id="PS51257">
    <property type="entry name" value="PROKAR_LIPOPROTEIN"/>
    <property type="match status" value="1"/>
</dbReference>
<proteinExistence type="predicted"/>
<evidence type="ECO:0000256" key="2">
    <source>
        <dbReference type="PROSITE-ProRule" id="PRU00278"/>
    </source>
</evidence>
<evidence type="ECO:0000256" key="1">
    <source>
        <dbReference type="ARBA" id="ARBA00022729"/>
    </source>
</evidence>
<dbReference type="STRING" id="1514105.AOC36_01060"/>
<keyword evidence="1 3" id="KW-0732">Signal</keyword>
<dbReference type="AlphaFoldDB" id="A0A0X8GY96"/>
<dbReference type="RefSeq" id="WP_067630185.1">
    <property type="nucleotide sequence ID" value="NZ_CP013213.1"/>
</dbReference>
<reference evidence="5 6" key="1">
    <citation type="submission" date="2015-10" db="EMBL/GenBank/DDBJ databases">
        <title>Erysipelothrix larvae sp. LV19 isolated from the larval gut of the rhinoceros beetle, Trypoxylus dichotomus.</title>
        <authorList>
            <person name="Lim S."/>
            <person name="Kim B.-C."/>
        </authorList>
    </citation>
    <scope>NUCLEOTIDE SEQUENCE [LARGE SCALE GENOMIC DNA]</scope>
    <source>
        <strain evidence="5 6">LV19</strain>
    </source>
</reference>
<feature type="signal peptide" evidence="3">
    <location>
        <begin position="1"/>
        <end position="23"/>
    </location>
</feature>
<dbReference type="Pfam" id="PF08139">
    <property type="entry name" value="LPAM_1"/>
    <property type="match status" value="1"/>
</dbReference>
<keyword evidence="2" id="KW-0697">Rotamase</keyword>
<dbReference type="Gene3D" id="3.10.50.40">
    <property type="match status" value="1"/>
</dbReference>